<dbReference type="EMBL" id="LGUT01001414">
    <property type="protein sequence ID" value="KOG88975.1"/>
    <property type="molecule type" value="Genomic_DNA"/>
</dbReference>
<dbReference type="Proteomes" id="UP000037020">
    <property type="component" value="Unassembled WGS sequence"/>
</dbReference>
<protein>
    <recommendedName>
        <fullName evidence="3">WXG100 family type VII secretion target</fullName>
    </recommendedName>
</protein>
<name>A0ABR5J6E1_9ACTN</name>
<comment type="caution">
    <text evidence="1">The sequence shown here is derived from an EMBL/GenBank/DDBJ whole genome shotgun (WGS) entry which is preliminary data.</text>
</comment>
<evidence type="ECO:0000313" key="2">
    <source>
        <dbReference type="Proteomes" id="UP000037020"/>
    </source>
</evidence>
<keyword evidence="2" id="KW-1185">Reference proteome</keyword>
<evidence type="ECO:0008006" key="3">
    <source>
        <dbReference type="Google" id="ProtNLM"/>
    </source>
</evidence>
<gene>
    <name evidence="1" type="ORF">ADK38_16805</name>
</gene>
<proteinExistence type="predicted"/>
<evidence type="ECO:0000313" key="1">
    <source>
        <dbReference type="EMBL" id="KOG88975.1"/>
    </source>
</evidence>
<reference evidence="1 2" key="1">
    <citation type="submission" date="2015-07" db="EMBL/GenBank/DDBJ databases">
        <authorList>
            <person name="Ju K.-S."/>
            <person name="Doroghazi J.R."/>
            <person name="Metcalf W.W."/>
        </authorList>
    </citation>
    <scope>NUCLEOTIDE SEQUENCE [LARGE SCALE GENOMIC DNA]</scope>
    <source>
        <strain evidence="1 2">NRRL B-3589</strain>
    </source>
</reference>
<accession>A0ABR5J6E1</accession>
<sequence length="116" mass="12645">MAEGTGGSGHGNGNMFVPSDLQRRFTQIDEIARITDELKTLTGRINEQNKTAGGKDDQYAKAYHKYTDEHGKGLENGLKSLAELFELLGINGRSAARTLDEAEHESDQLAHKLTGS</sequence>
<organism evidence="1 2">
    <name type="scientific">Streptomyces varsoviensis</name>
    <dbReference type="NCBI Taxonomy" id="67373"/>
    <lineage>
        <taxon>Bacteria</taxon>
        <taxon>Bacillati</taxon>
        <taxon>Actinomycetota</taxon>
        <taxon>Actinomycetes</taxon>
        <taxon>Kitasatosporales</taxon>
        <taxon>Streptomycetaceae</taxon>
        <taxon>Streptomyces</taxon>
    </lineage>
</organism>
<dbReference type="RefSeq" id="WP_030875988.1">
    <property type="nucleotide sequence ID" value="NZ_JBIRHZ010000001.1"/>
</dbReference>